<dbReference type="EMBL" id="STFF01000003">
    <property type="protein sequence ID" value="THU39597.1"/>
    <property type="molecule type" value="Genomic_DNA"/>
</dbReference>
<dbReference type="Proteomes" id="UP000306918">
    <property type="component" value="Unassembled WGS sequence"/>
</dbReference>
<dbReference type="InterPro" id="IPR018060">
    <property type="entry name" value="HTH_AraC"/>
</dbReference>
<dbReference type="InterPro" id="IPR020449">
    <property type="entry name" value="Tscrpt_reg_AraC-type_HTH"/>
</dbReference>
<dbReference type="SUPFAM" id="SSF46689">
    <property type="entry name" value="Homeodomain-like"/>
    <property type="match status" value="2"/>
</dbReference>
<evidence type="ECO:0000256" key="1">
    <source>
        <dbReference type="ARBA" id="ARBA00023015"/>
    </source>
</evidence>
<keyword evidence="1" id="KW-0805">Transcription regulation</keyword>
<keyword evidence="3" id="KW-0804">Transcription</keyword>
<dbReference type="PROSITE" id="PS01124">
    <property type="entry name" value="HTH_ARAC_FAMILY_2"/>
    <property type="match status" value="1"/>
</dbReference>
<dbReference type="GO" id="GO:0003700">
    <property type="term" value="F:DNA-binding transcription factor activity"/>
    <property type="evidence" value="ECO:0007669"/>
    <property type="project" value="InterPro"/>
</dbReference>
<dbReference type="AlphaFoldDB" id="A0A4S8HVE7"/>
<dbReference type="GO" id="GO:0043565">
    <property type="term" value="F:sequence-specific DNA binding"/>
    <property type="evidence" value="ECO:0007669"/>
    <property type="project" value="InterPro"/>
</dbReference>
<reference evidence="5 6" key="1">
    <citation type="submission" date="2019-04" db="EMBL/GenBank/DDBJ databases">
        <title>Niastella caeni sp. nov., isolated from activated sludge.</title>
        <authorList>
            <person name="Sheng M."/>
        </authorList>
    </citation>
    <scope>NUCLEOTIDE SEQUENCE [LARGE SCALE GENOMIC DNA]</scope>
    <source>
        <strain evidence="5 6">HX-2-15</strain>
    </source>
</reference>
<feature type="domain" description="HTH araC/xylS-type" evidence="4">
    <location>
        <begin position="226"/>
        <end position="324"/>
    </location>
</feature>
<name>A0A4S8HVE7_9BACT</name>
<proteinExistence type="predicted"/>
<sequence length="328" mass="37384">MKVNFAASNNAITFSDHLPEFLQSFIIPEATRQAATGTYGYLFFQHIDTPTFSVKYHCYLLNEDNSVEMASEQDMLELYFNLDAPLDYHVDGLGNLLFPKNAYNILYVPALKGTLYFQKDQSHKSFSIRINTDYLHTFAQYFPALANLLKKIRAKEPGILYETNPVAPREVISNIKDILACNYSDKLFKIFLDAKLITILFLSLEHKTAPKRTPAKLRTSDIALIEAVRQLLLENLHKTYTLAELATTAGISATKLSKGFIMIVGKTWFSYQLHARMEKAKELLVTTEDDADAIGIEVGYQASHSFSKAFKKHYGLSPTQYRNKYFRK</sequence>
<keyword evidence="6" id="KW-1185">Reference proteome</keyword>
<dbReference type="OrthoDB" id="2666928at2"/>
<gene>
    <name evidence="5" type="ORF">FAM09_13935</name>
</gene>
<accession>A0A4S8HVE7</accession>
<evidence type="ECO:0000313" key="5">
    <source>
        <dbReference type="EMBL" id="THU39597.1"/>
    </source>
</evidence>
<dbReference type="RefSeq" id="WP_136577729.1">
    <property type="nucleotide sequence ID" value="NZ_STFF01000003.1"/>
</dbReference>
<comment type="caution">
    <text evidence="5">The sequence shown here is derived from an EMBL/GenBank/DDBJ whole genome shotgun (WGS) entry which is preliminary data.</text>
</comment>
<dbReference type="Pfam" id="PF12833">
    <property type="entry name" value="HTH_18"/>
    <property type="match status" value="1"/>
</dbReference>
<organism evidence="5 6">
    <name type="scientific">Niastella caeni</name>
    <dbReference type="NCBI Taxonomy" id="2569763"/>
    <lineage>
        <taxon>Bacteria</taxon>
        <taxon>Pseudomonadati</taxon>
        <taxon>Bacteroidota</taxon>
        <taxon>Chitinophagia</taxon>
        <taxon>Chitinophagales</taxon>
        <taxon>Chitinophagaceae</taxon>
        <taxon>Niastella</taxon>
    </lineage>
</organism>
<dbReference type="Gene3D" id="1.10.10.60">
    <property type="entry name" value="Homeodomain-like"/>
    <property type="match status" value="2"/>
</dbReference>
<keyword evidence="2" id="KW-0238">DNA-binding</keyword>
<evidence type="ECO:0000313" key="6">
    <source>
        <dbReference type="Proteomes" id="UP000306918"/>
    </source>
</evidence>
<protein>
    <submittedName>
        <fullName evidence="5">Helix-turn-helix transcriptional regulator</fullName>
    </submittedName>
</protein>
<dbReference type="InterPro" id="IPR009057">
    <property type="entry name" value="Homeodomain-like_sf"/>
</dbReference>
<dbReference type="PRINTS" id="PR00032">
    <property type="entry name" value="HTHARAC"/>
</dbReference>
<evidence type="ECO:0000256" key="2">
    <source>
        <dbReference type="ARBA" id="ARBA00023125"/>
    </source>
</evidence>
<dbReference type="SMART" id="SM00342">
    <property type="entry name" value="HTH_ARAC"/>
    <property type="match status" value="1"/>
</dbReference>
<dbReference type="PANTHER" id="PTHR47893">
    <property type="entry name" value="REGULATORY PROTEIN PCHR"/>
    <property type="match status" value="1"/>
</dbReference>
<evidence type="ECO:0000256" key="3">
    <source>
        <dbReference type="ARBA" id="ARBA00023163"/>
    </source>
</evidence>
<dbReference type="PANTHER" id="PTHR47893:SF1">
    <property type="entry name" value="REGULATORY PROTEIN PCHR"/>
    <property type="match status" value="1"/>
</dbReference>
<dbReference type="InterPro" id="IPR053142">
    <property type="entry name" value="PchR_regulatory_protein"/>
</dbReference>
<evidence type="ECO:0000259" key="4">
    <source>
        <dbReference type="PROSITE" id="PS01124"/>
    </source>
</evidence>